<sequence length="127" mass="14154">MDKLADKEITERIIGCAFAVHSKLGAGFLEKVYENAMQLELSKNGLTVQQQIPITVHYDGLPVGEYFADLVVENRIICELKANLAIAPEHEVQLVNYLAATGFDIGLLINFGKSVNVRRKYRGYPDT</sequence>
<dbReference type="Proteomes" id="UP000179334">
    <property type="component" value="Unassembled WGS sequence"/>
</dbReference>
<proteinExistence type="predicted"/>
<dbReference type="NCBIfam" id="TIGR04256">
    <property type="entry name" value="GxxExxY"/>
    <property type="match status" value="1"/>
</dbReference>
<evidence type="ECO:0000313" key="2">
    <source>
        <dbReference type="Proteomes" id="UP000179334"/>
    </source>
</evidence>
<dbReference type="InterPro" id="IPR026350">
    <property type="entry name" value="GxxExxY"/>
</dbReference>
<protein>
    <submittedName>
        <fullName evidence="1">GxxExxY protein</fullName>
    </submittedName>
</protein>
<dbReference type="AlphaFoldDB" id="A0A1F6T0G5"/>
<comment type="caution">
    <text evidence="1">The sequence shown here is derived from an EMBL/GenBank/DDBJ whole genome shotgun (WGS) entry which is preliminary data.</text>
</comment>
<reference evidence="1 2" key="1">
    <citation type="journal article" date="2016" name="Nat. Commun.">
        <title>Thousands of microbial genomes shed light on interconnected biogeochemical processes in an aquifer system.</title>
        <authorList>
            <person name="Anantharaman K."/>
            <person name="Brown C.T."/>
            <person name="Hug L.A."/>
            <person name="Sharon I."/>
            <person name="Castelle C.J."/>
            <person name="Probst A.J."/>
            <person name="Thomas B.C."/>
            <person name="Singh A."/>
            <person name="Wilkins M.J."/>
            <person name="Karaoz U."/>
            <person name="Brodie E.L."/>
            <person name="Williams K.H."/>
            <person name="Hubbard S.S."/>
            <person name="Banfield J.F."/>
        </authorList>
    </citation>
    <scope>NUCLEOTIDE SEQUENCE [LARGE SCALE GENOMIC DNA]</scope>
</reference>
<evidence type="ECO:0000313" key="1">
    <source>
        <dbReference type="EMBL" id="OGI38633.1"/>
    </source>
</evidence>
<accession>A0A1F6T0G5</accession>
<dbReference type="EMBL" id="MFSR01000065">
    <property type="protein sequence ID" value="OGI38633.1"/>
    <property type="molecule type" value="Genomic_DNA"/>
</dbReference>
<name>A0A1F6T0G5_9PROT</name>
<dbReference type="Pfam" id="PF13366">
    <property type="entry name" value="PDDEXK_3"/>
    <property type="match status" value="1"/>
</dbReference>
<gene>
    <name evidence="1" type="ORF">A2V91_04695</name>
</gene>
<organism evidence="1 2">
    <name type="scientific">Candidatus Muproteobacteria bacterium RBG_16_64_10</name>
    <dbReference type="NCBI Taxonomy" id="1817757"/>
    <lineage>
        <taxon>Bacteria</taxon>
        <taxon>Pseudomonadati</taxon>
        <taxon>Pseudomonadota</taxon>
        <taxon>Candidatus Muproteobacteria</taxon>
    </lineage>
</organism>